<sequence>MPASRVKPQSSSTNESQTFDETKWVIQIRRTLEEELEEDNEVPVNIFSVPKLLLSSHPESYTPQQVAIGPYHHWRPELYEMERYKITAAKRTQKRLRAVSYHDLVDQIVKLESRTRACYHKYLDFHGETLAWMLAIDASFLLEFLQIYAVQQGTILARVSSRMSHLLDHAGRKSGHNAILRDVVMLENQIPLFILRKILEFQFTSLEEADEVLHSMMIGFCKDISPFKAIRDSPRTQVSGLGHVLDFLYHYIMAKPEQPLETAEDDEDDSIEEQAYRKSPSSSDDTNYSKRLCGYIRGLLSKLNDGPIRFLKRLLLSNTVQFLLKLPWAILLRIPVVSVFVQPIGYLFFSEETESKPKKEATGDDSDATKPPLVEEIAIPSVRELTKAGFRFSPTDGGEDVDIAGIRLEEKTMTVYLPRVSVDANTEGLMRNLVAYEAWSSSGPLVLTRYTELMNGIIDDGEDVRLLREAGVVANRMKSDGEAAGMWNGMSKSIRLTKVPSLDKAIEDVNRCYNSRLRVKMGKYLRSYVFGSWRMLTLFACVILLMLMSLQAFCSVYNCARFFRINTT</sequence>
<evidence type="ECO:0000313" key="2">
    <source>
        <dbReference type="Proteomes" id="UP001057402"/>
    </source>
</evidence>
<reference evidence="2" key="1">
    <citation type="journal article" date="2023" name="Front. Plant Sci.">
        <title>Chromosomal-level genome assembly of Melastoma candidum provides insights into trichome evolution.</title>
        <authorList>
            <person name="Zhong Y."/>
            <person name="Wu W."/>
            <person name="Sun C."/>
            <person name="Zou P."/>
            <person name="Liu Y."/>
            <person name="Dai S."/>
            <person name="Zhou R."/>
        </authorList>
    </citation>
    <scope>NUCLEOTIDE SEQUENCE [LARGE SCALE GENOMIC DNA]</scope>
</reference>
<dbReference type="EMBL" id="CM042882">
    <property type="protein sequence ID" value="KAI4381989.1"/>
    <property type="molecule type" value="Genomic_DNA"/>
</dbReference>
<protein>
    <submittedName>
        <fullName evidence="1">Uncharacterized protein</fullName>
    </submittedName>
</protein>
<gene>
    <name evidence="1" type="ORF">MLD38_008003</name>
</gene>
<evidence type="ECO:0000313" key="1">
    <source>
        <dbReference type="EMBL" id="KAI4381989.1"/>
    </source>
</evidence>
<proteinExistence type="predicted"/>
<organism evidence="1 2">
    <name type="scientific">Melastoma candidum</name>
    <dbReference type="NCBI Taxonomy" id="119954"/>
    <lineage>
        <taxon>Eukaryota</taxon>
        <taxon>Viridiplantae</taxon>
        <taxon>Streptophyta</taxon>
        <taxon>Embryophyta</taxon>
        <taxon>Tracheophyta</taxon>
        <taxon>Spermatophyta</taxon>
        <taxon>Magnoliopsida</taxon>
        <taxon>eudicotyledons</taxon>
        <taxon>Gunneridae</taxon>
        <taxon>Pentapetalae</taxon>
        <taxon>rosids</taxon>
        <taxon>malvids</taxon>
        <taxon>Myrtales</taxon>
        <taxon>Melastomataceae</taxon>
        <taxon>Melastomatoideae</taxon>
        <taxon>Melastomateae</taxon>
        <taxon>Melastoma</taxon>
    </lineage>
</organism>
<name>A0ACB9RSW2_9MYRT</name>
<keyword evidence="2" id="KW-1185">Reference proteome</keyword>
<dbReference type="Proteomes" id="UP001057402">
    <property type="component" value="Chromosome 3"/>
</dbReference>
<comment type="caution">
    <text evidence="1">The sequence shown here is derived from an EMBL/GenBank/DDBJ whole genome shotgun (WGS) entry which is preliminary data.</text>
</comment>
<accession>A0ACB9RSW2</accession>